<accession>A0ABY7YJU9</accession>
<feature type="region of interest" description="Disordered" evidence="1">
    <location>
        <begin position="172"/>
        <end position="200"/>
    </location>
</feature>
<evidence type="ECO:0000313" key="4">
    <source>
        <dbReference type="Proteomes" id="UP001220530"/>
    </source>
</evidence>
<keyword evidence="2" id="KW-1133">Transmembrane helix</keyword>
<keyword evidence="2" id="KW-0472">Membrane</keyword>
<sequence length="219" mass="23759">MATSHTVASLSFAWLSGTVMTGLTSVLLMGAALYVSFQGQNTFSTAYEALRLAAPVPKTITRTDMNAKSDRVRPVAHTRSELETIEASIRETVDGRNIIRKQPFMRIRATLATAGTALSADIPTYDPVAILNATTPASSDSAEVNTDIYGAEVEGEVAMKLAPMPASFVPPAPSMIEPQRSMCGRPWKRPMQMSNRGRSPMRQRFRACANWALPTPIPC</sequence>
<protein>
    <submittedName>
        <fullName evidence="3">Uncharacterized protein</fullName>
    </submittedName>
</protein>
<gene>
    <name evidence="3" type="ORF">PSQ19_11140</name>
</gene>
<dbReference type="Proteomes" id="UP001220530">
    <property type="component" value="Chromosome"/>
</dbReference>
<dbReference type="EMBL" id="CP118246">
    <property type="protein sequence ID" value="WDR01375.1"/>
    <property type="molecule type" value="Genomic_DNA"/>
</dbReference>
<evidence type="ECO:0000256" key="1">
    <source>
        <dbReference type="SAM" id="MobiDB-lite"/>
    </source>
</evidence>
<name>A0ABY7YJU9_9HYPH</name>
<dbReference type="RefSeq" id="WP_282217786.1">
    <property type="nucleotide sequence ID" value="NZ_CP118246.1"/>
</dbReference>
<organism evidence="3 4">
    <name type="scientific">Devosia algicola</name>
    <dbReference type="NCBI Taxonomy" id="3026418"/>
    <lineage>
        <taxon>Bacteria</taxon>
        <taxon>Pseudomonadati</taxon>
        <taxon>Pseudomonadota</taxon>
        <taxon>Alphaproteobacteria</taxon>
        <taxon>Hyphomicrobiales</taxon>
        <taxon>Devosiaceae</taxon>
        <taxon>Devosia</taxon>
    </lineage>
</organism>
<reference evidence="3 4" key="1">
    <citation type="submission" date="2023-02" db="EMBL/GenBank/DDBJ databases">
        <title>Devosia algicola sp. nov., isolated from the phycosphere of marine algae.</title>
        <authorList>
            <person name="Kim J.M."/>
            <person name="Lee J.K."/>
            <person name="Choi B.J."/>
            <person name="Bayburt H."/>
            <person name="Jeon C.O."/>
        </authorList>
    </citation>
    <scope>NUCLEOTIDE SEQUENCE [LARGE SCALE GENOMIC DNA]</scope>
    <source>
        <strain evidence="3 4">G20-9</strain>
    </source>
</reference>
<proteinExistence type="predicted"/>
<keyword evidence="2" id="KW-0812">Transmembrane</keyword>
<evidence type="ECO:0000256" key="2">
    <source>
        <dbReference type="SAM" id="Phobius"/>
    </source>
</evidence>
<feature type="transmembrane region" description="Helical" evidence="2">
    <location>
        <begin position="12"/>
        <end position="35"/>
    </location>
</feature>
<keyword evidence="4" id="KW-1185">Reference proteome</keyword>
<evidence type="ECO:0000313" key="3">
    <source>
        <dbReference type="EMBL" id="WDR01375.1"/>
    </source>
</evidence>